<feature type="transmembrane region" description="Helical" evidence="1">
    <location>
        <begin position="230"/>
        <end position="251"/>
    </location>
</feature>
<dbReference type="OrthoDB" id="37830at2"/>
<keyword evidence="3" id="KW-1185">Reference proteome</keyword>
<evidence type="ECO:0000313" key="2">
    <source>
        <dbReference type="EMBL" id="BBL79992.1"/>
    </source>
</evidence>
<dbReference type="Proteomes" id="UP000318065">
    <property type="component" value="Chromosome"/>
</dbReference>
<feature type="transmembrane region" description="Helical" evidence="1">
    <location>
        <begin position="393"/>
        <end position="412"/>
    </location>
</feature>
<sequence length="457" mass="49362">MAGIGFELQKALREESYLGKIRGYLYAAVISSGPWLLSVVALSLLGVVSATFLSREAVALFAATITHTFAVSLITTGLIQMVVTRYLADELYMNRPESVGPTFVAVLVLSSGVQFVIINALLALTDLPLGYRLPAAALYVAVSGLWVAMVFLSAARDYLSIVAAFAAGYLISFLAAALLGSRYGLSAYLMGFAGGQMIALGLLSARVLAEFEPERPLNLSFAGYFRRYPSLAAIGLTYNLGLWADKIVFWISPTGVDVGSFMNVFQPYDTSFFVASLVIIPSLALFTVNIETDFYTHYRSFYDAIQSRLSLGDLLAAKRGMARSLKGSYLSLFKVQGAVALLSVTVLTPLTRIMNLPPGYWPLFRVMVLGMSAQVFLLFTVLILLYLDLRGSALAACCTFLAANVVLTALTIPAGPGLYGYGFLAASVLGALFSVALLRERFGKLEYLTFSRQPMSS</sequence>
<dbReference type="RefSeq" id="WP_143528003.1">
    <property type="nucleotide sequence ID" value="NZ_AP019791.1"/>
</dbReference>
<dbReference type="EMBL" id="AP019791">
    <property type="protein sequence ID" value="BBL79992.1"/>
    <property type="molecule type" value="Genomic_DNA"/>
</dbReference>
<accession>A0A510HJ16</accession>
<organism evidence="2 3">
    <name type="scientific">Rubrobacter xylanophilus</name>
    <dbReference type="NCBI Taxonomy" id="49319"/>
    <lineage>
        <taxon>Bacteria</taxon>
        <taxon>Bacillati</taxon>
        <taxon>Actinomycetota</taxon>
        <taxon>Rubrobacteria</taxon>
        <taxon>Rubrobacterales</taxon>
        <taxon>Rubrobacteraceae</taxon>
        <taxon>Rubrobacter</taxon>
    </lineage>
</organism>
<dbReference type="InterPro" id="IPR031617">
    <property type="entry name" value="PelG"/>
</dbReference>
<feature type="transmembrane region" description="Helical" evidence="1">
    <location>
        <begin position="363"/>
        <end position="386"/>
    </location>
</feature>
<name>A0A510HJ16_9ACTN</name>
<feature type="transmembrane region" description="Helical" evidence="1">
    <location>
        <begin position="185"/>
        <end position="209"/>
    </location>
</feature>
<gene>
    <name evidence="2" type="primary">pelG</name>
    <name evidence="2" type="ORF">RxyAA322_18460</name>
</gene>
<feature type="transmembrane region" description="Helical" evidence="1">
    <location>
        <begin position="159"/>
        <end position="179"/>
    </location>
</feature>
<feature type="transmembrane region" description="Helical" evidence="1">
    <location>
        <begin position="131"/>
        <end position="152"/>
    </location>
</feature>
<feature type="transmembrane region" description="Helical" evidence="1">
    <location>
        <begin position="329"/>
        <end position="351"/>
    </location>
</feature>
<feature type="transmembrane region" description="Helical" evidence="1">
    <location>
        <begin position="57"/>
        <end position="83"/>
    </location>
</feature>
<dbReference type="Pfam" id="PF16933">
    <property type="entry name" value="PelG"/>
    <property type="match status" value="1"/>
</dbReference>
<feature type="transmembrane region" description="Helical" evidence="1">
    <location>
        <begin position="103"/>
        <end position="125"/>
    </location>
</feature>
<reference evidence="2" key="1">
    <citation type="journal article" date="2019" name="Microbiol. Resour. Announc.">
        <title>Complete Genome Sequence of Rubrobacter xylanophilus Strain AA3-22, Isolated from Arima Onsen in Japan.</title>
        <authorList>
            <person name="Tomariguchi N."/>
            <person name="Miyazaki K."/>
        </authorList>
    </citation>
    <scope>NUCLEOTIDE SEQUENCE [LARGE SCALE GENOMIC DNA]</scope>
    <source>
        <strain evidence="2">AA3-22</strain>
    </source>
</reference>
<protein>
    <submittedName>
        <fullName evidence="2">Pellicle/biofilm biosynthesis Wzx-like polysaccharide transporter PelG</fullName>
    </submittedName>
</protein>
<keyword evidence="1" id="KW-1133">Transmembrane helix</keyword>
<feature type="transmembrane region" description="Helical" evidence="1">
    <location>
        <begin position="418"/>
        <end position="438"/>
    </location>
</feature>
<dbReference type="AlphaFoldDB" id="A0A510HJ16"/>
<feature type="transmembrane region" description="Helical" evidence="1">
    <location>
        <begin position="23"/>
        <end position="45"/>
    </location>
</feature>
<feature type="transmembrane region" description="Helical" evidence="1">
    <location>
        <begin position="271"/>
        <end position="290"/>
    </location>
</feature>
<keyword evidence="1" id="KW-0812">Transmembrane</keyword>
<proteinExistence type="predicted"/>
<evidence type="ECO:0000313" key="3">
    <source>
        <dbReference type="Proteomes" id="UP000318065"/>
    </source>
</evidence>
<evidence type="ECO:0000256" key="1">
    <source>
        <dbReference type="SAM" id="Phobius"/>
    </source>
</evidence>
<keyword evidence="1" id="KW-0472">Membrane</keyword>